<sequence>MRVRAGGVAVSAAGALLLLAGCAAPPACTGIGWSTALAIELAGPGRDSVAEVRICASGVCSRPSELASDGSRSFPVLRADDGRWVFDLGMEAPDPIAVTLIDRQGEVLLKREELIEWRLLDEPNGPGCGWRAESKELSIDVPEPRGSVFGTR</sequence>
<feature type="chain" id="PRO_5012168718" description="Lipoprotein" evidence="1">
    <location>
        <begin position="24"/>
        <end position="152"/>
    </location>
</feature>
<dbReference type="RefSeq" id="WP_129588117.1">
    <property type="nucleotide sequence ID" value="NZ_FXBM01000004.1"/>
</dbReference>
<evidence type="ECO:0000313" key="2">
    <source>
        <dbReference type="EMBL" id="SMH50369.1"/>
    </source>
</evidence>
<organism evidence="2 3">
    <name type="scientific">Rathayibacter oskolensis</name>
    <dbReference type="NCBI Taxonomy" id="1891671"/>
    <lineage>
        <taxon>Bacteria</taxon>
        <taxon>Bacillati</taxon>
        <taxon>Actinomycetota</taxon>
        <taxon>Actinomycetes</taxon>
        <taxon>Micrococcales</taxon>
        <taxon>Microbacteriaceae</taxon>
        <taxon>Rathayibacter</taxon>
    </lineage>
</organism>
<dbReference type="AlphaFoldDB" id="A0A1X7PHA7"/>
<accession>A0A1X7PHA7</accession>
<keyword evidence="1" id="KW-0732">Signal</keyword>
<protein>
    <recommendedName>
        <fullName evidence="4">Lipoprotein</fullName>
    </recommendedName>
</protein>
<dbReference type="OrthoDB" id="5123462at2"/>
<evidence type="ECO:0008006" key="4">
    <source>
        <dbReference type="Google" id="ProtNLM"/>
    </source>
</evidence>
<evidence type="ECO:0000256" key="1">
    <source>
        <dbReference type="SAM" id="SignalP"/>
    </source>
</evidence>
<dbReference type="STRING" id="1891671.SAMN06295885_3512"/>
<dbReference type="Proteomes" id="UP000193711">
    <property type="component" value="Unassembled WGS sequence"/>
</dbReference>
<evidence type="ECO:0000313" key="3">
    <source>
        <dbReference type="Proteomes" id="UP000193711"/>
    </source>
</evidence>
<keyword evidence="3" id="KW-1185">Reference proteome</keyword>
<dbReference type="EMBL" id="FXBM01000004">
    <property type="protein sequence ID" value="SMH50369.1"/>
    <property type="molecule type" value="Genomic_DNA"/>
</dbReference>
<name>A0A1X7PHA7_9MICO</name>
<proteinExistence type="predicted"/>
<gene>
    <name evidence="2" type="ORF">SAMN06295885_3512</name>
</gene>
<reference evidence="3" key="1">
    <citation type="submission" date="2017-04" db="EMBL/GenBank/DDBJ databases">
        <authorList>
            <person name="Varghese N."/>
            <person name="Submissions S."/>
        </authorList>
    </citation>
    <scope>NUCLEOTIDE SEQUENCE [LARGE SCALE GENOMIC DNA]</scope>
    <source>
        <strain evidence="3">VKM Ac-2121</strain>
    </source>
</reference>
<feature type="signal peptide" evidence="1">
    <location>
        <begin position="1"/>
        <end position="23"/>
    </location>
</feature>
<dbReference type="PROSITE" id="PS51257">
    <property type="entry name" value="PROKAR_LIPOPROTEIN"/>
    <property type="match status" value="1"/>
</dbReference>